<dbReference type="Proteomes" id="UP001469553">
    <property type="component" value="Unassembled WGS sequence"/>
</dbReference>
<accession>A0ABV0XGA2</accession>
<sequence length="125" mass="14221">MSVLLCGKSISNKYVLNLALSKEKSLMVRNSEDKEFHSFGPAAANERSPHCLDFDLRNFKRCWSADQRTLTGLCAFLLPPLCLLRRFSPKLPACLHYFTPNFISLSQNYRNIGLTLLFTSDFQGL</sequence>
<reference evidence="1 2" key="1">
    <citation type="submission" date="2021-06" db="EMBL/GenBank/DDBJ databases">
        <authorList>
            <person name="Palmer J.M."/>
        </authorList>
    </citation>
    <scope>NUCLEOTIDE SEQUENCE [LARGE SCALE GENOMIC DNA]</scope>
    <source>
        <strain evidence="1 2">AS_MEX2019</strain>
        <tissue evidence="1">Muscle</tissue>
    </source>
</reference>
<gene>
    <name evidence="1" type="ORF">AMECASPLE_020407</name>
</gene>
<evidence type="ECO:0000313" key="2">
    <source>
        <dbReference type="Proteomes" id="UP001469553"/>
    </source>
</evidence>
<proteinExistence type="predicted"/>
<name>A0ABV0XGA2_9TELE</name>
<protein>
    <submittedName>
        <fullName evidence="1">Uncharacterized protein</fullName>
    </submittedName>
</protein>
<keyword evidence="2" id="KW-1185">Reference proteome</keyword>
<comment type="caution">
    <text evidence="1">The sequence shown here is derived from an EMBL/GenBank/DDBJ whole genome shotgun (WGS) entry which is preliminary data.</text>
</comment>
<organism evidence="1 2">
    <name type="scientific">Ameca splendens</name>
    <dbReference type="NCBI Taxonomy" id="208324"/>
    <lineage>
        <taxon>Eukaryota</taxon>
        <taxon>Metazoa</taxon>
        <taxon>Chordata</taxon>
        <taxon>Craniata</taxon>
        <taxon>Vertebrata</taxon>
        <taxon>Euteleostomi</taxon>
        <taxon>Actinopterygii</taxon>
        <taxon>Neopterygii</taxon>
        <taxon>Teleostei</taxon>
        <taxon>Neoteleostei</taxon>
        <taxon>Acanthomorphata</taxon>
        <taxon>Ovalentaria</taxon>
        <taxon>Atherinomorphae</taxon>
        <taxon>Cyprinodontiformes</taxon>
        <taxon>Goodeidae</taxon>
        <taxon>Ameca</taxon>
    </lineage>
</organism>
<evidence type="ECO:0000313" key="1">
    <source>
        <dbReference type="EMBL" id="MEQ2280484.1"/>
    </source>
</evidence>
<dbReference type="EMBL" id="JAHRIP010001699">
    <property type="protein sequence ID" value="MEQ2280484.1"/>
    <property type="molecule type" value="Genomic_DNA"/>
</dbReference>